<organism evidence="1 2">
    <name type="scientific">Kickxella alabastrina</name>
    <dbReference type="NCBI Taxonomy" id="61397"/>
    <lineage>
        <taxon>Eukaryota</taxon>
        <taxon>Fungi</taxon>
        <taxon>Fungi incertae sedis</taxon>
        <taxon>Zoopagomycota</taxon>
        <taxon>Kickxellomycotina</taxon>
        <taxon>Kickxellomycetes</taxon>
        <taxon>Kickxellales</taxon>
        <taxon>Kickxellaceae</taxon>
        <taxon>Kickxella</taxon>
    </lineage>
</organism>
<evidence type="ECO:0000313" key="1">
    <source>
        <dbReference type="EMBL" id="KAJ1901849.1"/>
    </source>
</evidence>
<protein>
    <submittedName>
        <fullName evidence="1">Uncharacterized protein</fullName>
    </submittedName>
</protein>
<gene>
    <name evidence="1" type="ORF">LPJ66_000460</name>
</gene>
<dbReference type="EMBL" id="JANBPG010000013">
    <property type="protein sequence ID" value="KAJ1901849.1"/>
    <property type="molecule type" value="Genomic_DNA"/>
</dbReference>
<dbReference type="Proteomes" id="UP001150581">
    <property type="component" value="Unassembled WGS sequence"/>
</dbReference>
<reference evidence="1" key="1">
    <citation type="submission" date="2022-07" db="EMBL/GenBank/DDBJ databases">
        <title>Phylogenomic reconstructions and comparative analyses of Kickxellomycotina fungi.</title>
        <authorList>
            <person name="Reynolds N.K."/>
            <person name="Stajich J.E."/>
            <person name="Barry K."/>
            <person name="Grigoriev I.V."/>
            <person name="Crous P."/>
            <person name="Smith M.E."/>
        </authorList>
    </citation>
    <scope>NUCLEOTIDE SEQUENCE</scope>
    <source>
        <strain evidence="1">Benny 63K</strain>
    </source>
</reference>
<keyword evidence="2" id="KW-1185">Reference proteome</keyword>
<sequence>MRIPRATIHVFAATLSAISTLSGPKATLDELAHWGRLAASTYQRFEDWANCTACQHADISNITLAATWSTALPAFSRGFVAIDHTRTQIIIAFRGTTHIMDALSDAQILQTAWPPLAAAASANTLRSVSRVHTGFLLSYLSARPHIIKALERSAHLGYTVRFVGHSLGAAQAALAYVDYRMMRPNALAGSGSGLDAAALVTFGSPRVGNAQFSRLLNSGNTLRVVHESDIVVHLPNSIYPVLYAHGGQEVWALDSDEDDYDEDSMTLVFCEPPLPADKANSPAPDRNCSAGVSPLRWNIQDHMVYPGMHLGIPQY</sequence>
<evidence type="ECO:0000313" key="2">
    <source>
        <dbReference type="Proteomes" id="UP001150581"/>
    </source>
</evidence>
<accession>A0ACC1IW01</accession>
<proteinExistence type="predicted"/>
<comment type="caution">
    <text evidence="1">The sequence shown here is derived from an EMBL/GenBank/DDBJ whole genome shotgun (WGS) entry which is preliminary data.</text>
</comment>
<name>A0ACC1IW01_9FUNG</name>